<proteinExistence type="predicted"/>
<gene>
    <name evidence="1" type="ORF">ACFS7Y_03195</name>
</gene>
<sequence>MDKLNKKINITLGCLLLTNLLLLYIMTSGHGAAVPVKKDAAQQQQDLSFMEADFADKPAAEHGGLSIKIVLFEFK</sequence>
<keyword evidence="2" id="KW-1185">Reference proteome</keyword>
<dbReference type="RefSeq" id="WP_320184162.1">
    <property type="nucleotide sequence ID" value="NZ_CP138332.1"/>
</dbReference>
<protein>
    <submittedName>
        <fullName evidence="1">Uncharacterized protein</fullName>
    </submittedName>
</protein>
<dbReference type="EMBL" id="JBHUPB010000003">
    <property type="protein sequence ID" value="MFD2966373.1"/>
    <property type="molecule type" value="Genomic_DNA"/>
</dbReference>
<organism evidence="1 2">
    <name type="scientific">Sphingobacterium bambusae</name>
    <dbReference type="NCBI Taxonomy" id="662858"/>
    <lineage>
        <taxon>Bacteria</taxon>
        <taxon>Pseudomonadati</taxon>
        <taxon>Bacteroidota</taxon>
        <taxon>Sphingobacteriia</taxon>
        <taxon>Sphingobacteriales</taxon>
        <taxon>Sphingobacteriaceae</taxon>
        <taxon>Sphingobacterium</taxon>
    </lineage>
</organism>
<dbReference type="Proteomes" id="UP001597525">
    <property type="component" value="Unassembled WGS sequence"/>
</dbReference>
<evidence type="ECO:0000313" key="1">
    <source>
        <dbReference type="EMBL" id="MFD2966373.1"/>
    </source>
</evidence>
<comment type="caution">
    <text evidence="1">The sequence shown here is derived from an EMBL/GenBank/DDBJ whole genome shotgun (WGS) entry which is preliminary data.</text>
</comment>
<evidence type="ECO:0000313" key="2">
    <source>
        <dbReference type="Proteomes" id="UP001597525"/>
    </source>
</evidence>
<name>A0ABW6BD70_9SPHI</name>
<reference evidence="2" key="1">
    <citation type="journal article" date="2019" name="Int. J. Syst. Evol. Microbiol.">
        <title>The Global Catalogue of Microorganisms (GCM) 10K type strain sequencing project: providing services to taxonomists for standard genome sequencing and annotation.</title>
        <authorList>
            <consortium name="The Broad Institute Genomics Platform"/>
            <consortium name="The Broad Institute Genome Sequencing Center for Infectious Disease"/>
            <person name="Wu L."/>
            <person name="Ma J."/>
        </authorList>
    </citation>
    <scope>NUCLEOTIDE SEQUENCE [LARGE SCALE GENOMIC DNA]</scope>
    <source>
        <strain evidence="2">KCTC 22814</strain>
    </source>
</reference>
<accession>A0ABW6BD70</accession>